<dbReference type="PANTHER" id="PTHR32071">
    <property type="entry name" value="TRANSCRIPTIONAL REGULATORY PROTEIN"/>
    <property type="match status" value="1"/>
</dbReference>
<dbReference type="OrthoDB" id="5496274at2"/>
<feature type="domain" description="Sigma-54 factor interaction" evidence="3">
    <location>
        <begin position="189"/>
        <end position="339"/>
    </location>
</feature>
<dbReference type="InterPro" id="IPR027417">
    <property type="entry name" value="P-loop_NTPase"/>
</dbReference>
<dbReference type="Proteomes" id="UP000242757">
    <property type="component" value="Unassembled WGS sequence"/>
</dbReference>
<sequence>MILEREILLLQCSSCMASVKSLSDQSNYWSIIRYTNLESASAYLDSSDTTVALLDCVGEAEPSSALKCFMTRYSGICWVALLSKEQLSQKEWSIFVVTYCYDYHTVPVHDDRLLVTLGRAYGMNELRNMLCLPFQKGEVIGKSDGFRESLSKLYACESKCLTLSGEAGVGKRFLAGRWADLHNISLLDFSSLSSSFSNAKITQQLSFLKNKSNNVCVFIQDVVELPEEVQSSICSLLSMNVEGCHFVFSCSMDSEGLNGCSSITPELLSYLKQEWISIPSLRARGQDSVLLARVFLQRTTRKWNKNILGFSAGAEKTILDYSWPGNISELNDRVMVGVSRCESDYLEASMMGLSDNFVTEVHHDLSLKKAREKAEAYAIKRVLDMVPGRTGRAAELLCISKSSLHRLIARYGIRR</sequence>
<dbReference type="AlphaFoldDB" id="A0A233RC30"/>
<dbReference type="Pfam" id="PF25601">
    <property type="entry name" value="AAA_lid_14"/>
    <property type="match status" value="1"/>
</dbReference>
<dbReference type="EMBL" id="NBIM01000006">
    <property type="protein sequence ID" value="OXY80940.1"/>
    <property type="molecule type" value="Genomic_DNA"/>
</dbReference>
<dbReference type="PROSITE" id="PS50045">
    <property type="entry name" value="SIGMA54_INTERACT_4"/>
    <property type="match status" value="1"/>
</dbReference>
<dbReference type="Gene3D" id="3.40.50.300">
    <property type="entry name" value="P-loop containing nucleotide triphosphate hydrolases"/>
    <property type="match status" value="1"/>
</dbReference>
<proteinExistence type="predicted"/>
<dbReference type="Gene3D" id="1.10.8.60">
    <property type="match status" value="1"/>
</dbReference>
<evidence type="ECO:0000313" key="5">
    <source>
        <dbReference type="Proteomes" id="UP000242757"/>
    </source>
</evidence>
<evidence type="ECO:0000256" key="1">
    <source>
        <dbReference type="ARBA" id="ARBA00022741"/>
    </source>
</evidence>
<comment type="caution">
    <text evidence="4">The sequence shown here is derived from an EMBL/GenBank/DDBJ whole genome shotgun (WGS) entry which is preliminary data.</text>
</comment>
<dbReference type="Pfam" id="PF20161">
    <property type="entry name" value="VpsR"/>
    <property type="match status" value="1"/>
</dbReference>
<dbReference type="InterPro" id="IPR058031">
    <property type="entry name" value="AAA_lid_NorR"/>
</dbReference>
<dbReference type="InterPro" id="IPR009057">
    <property type="entry name" value="Homeodomain-like_sf"/>
</dbReference>
<dbReference type="SUPFAM" id="SSF52540">
    <property type="entry name" value="P-loop containing nucleoside triphosphate hydrolases"/>
    <property type="match status" value="1"/>
</dbReference>
<dbReference type="InterPro" id="IPR045343">
    <property type="entry name" value="VpsR"/>
</dbReference>
<dbReference type="InterPro" id="IPR002078">
    <property type="entry name" value="Sigma_54_int"/>
</dbReference>
<gene>
    <name evidence="4" type="ORF">B6S08_14520</name>
</gene>
<evidence type="ECO:0000259" key="3">
    <source>
        <dbReference type="PROSITE" id="PS50045"/>
    </source>
</evidence>
<evidence type="ECO:0000256" key="2">
    <source>
        <dbReference type="ARBA" id="ARBA00022840"/>
    </source>
</evidence>
<dbReference type="Gene3D" id="1.10.10.60">
    <property type="entry name" value="Homeodomain-like"/>
    <property type="match status" value="1"/>
</dbReference>
<keyword evidence="1" id="KW-0547">Nucleotide-binding</keyword>
<organism evidence="4 5">
    <name type="scientific">Oceanimonas doudoroffii</name>
    <dbReference type="NCBI Taxonomy" id="84158"/>
    <lineage>
        <taxon>Bacteria</taxon>
        <taxon>Pseudomonadati</taxon>
        <taxon>Pseudomonadota</taxon>
        <taxon>Gammaproteobacteria</taxon>
        <taxon>Aeromonadales</taxon>
        <taxon>Aeromonadaceae</taxon>
        <taxon>Oceanimonas</taxon>
    </lineage>
</organism>
<dbReference type="SUPFAM" id="SSF46689">
    <property type="entry name" value="Homeodomain-like"/>
    <property type="match status" value="1"/>
</dbReference>
<reference evidence="4 5" key="1">
    <citation type="submission" date="2017-08" db="EMBL/GenBank/DDBJ databases">
        <title>A Genome Sequence of Oceanimonas doudoroffii ATCC 27123T.</title>
        <authorList>
            <person name="Brennan M.A."/>
            <person name="Maclea K.S."/>
            <person name="Mcclelland W.D."/>
            <person name="Trachtenberg A.M."/>
        </authorList>
    </citation>
    <scope>NUCLEOTIDE SEQUENCE [LARGE SCALE GENOMIC DNA]</scope>
    <source>
        <strain evidence="4 5">ATCC 27123</strain>
    </source>
</reference>
<keyword evidence="5" id="KW-1185">Reference proteome</keyword>
<dbReference type="GO" id="GO:0006355">
    <property type="term" value="P:regulation of DNA-templated transcription"/>
    <property type="evidence" value="ECO:0007669"/>
    <property type="project" value="InterPro"/>
</dbReference>
<keyword evidence="2" id="KW-0067">ATP-binding</keyword>
<accession>A0A233RC30</accession>
<dbReference type="GO" id="GO:0005524">
    <property type="term" value="F:ATP binding"/>
    <property type="evidence" value="ECO:0007669"/>
    <property type="project" value="UniProtKB-KW"/>
</dbReference>
<name>A0A233RC30_9GAMM</name>
<protein>
    <recommendedName>
        <fullName evidence="3">Sigma-54 factor interaction domain-containing protein</fullName>
    </recommendedName>
</protein>
<dbReference type="RefSeq" id="WP_094201530.1">
    <property type="nucleotide sequence ID" value="NZ_NBIM01000006.1"/>
</dbReference>
<dbReference type="Pfam" id="PF14532">
    <property type="entry name" value="Sigma54_activ_2"/>
    <property type="match status" value="1"/>
</dbReference>
<evidence type="ECO:0000313" key="4">
    <source>
        <dbReference type="EMBL" id="OXY80940.1"/>
    </source>
</evidence>